<reference evidence="2" key="1">
    <citation type="submission" date="2023-08" db="EMBL/GenBank/DDBJ databases">
        <authorList>
            <person name="Audoor S."/>
            <person name="Bilcke G."/>
        </authorList>
    </citation>
    <scope>NUCLEOTIDE SEQUENCE</scope>
</reference>
<gene>
    <name evidence="2" type="ORF">CYCCA115_LOCUS12527</name>
</gene>
<comment type="caution">
    <text evidence="2">The sequence shown here is derived from an EMBL/GenBank/DDBJ whole genome shotgun (WGS) entry which is preliminary data.</text>
</comment>
<feature type="compositionally biased region" description="Basic and acidic residues" evidence="1">
    <location>
        <begin position="199"/>
        <end position="218"/>
    </location>
</feature>
<dbReference type="Proteomes" id="UP001295423">
    <property type="component" value="Unassembled WGS sequence"/>
</dbReference>
<name>A0AAD2JH49_9STRA</name>
<sequence length="470" mass="52075">MSQSSSSSSSLASDAAPAAEASPDNSDNMVSRGPSIDYNKALNNNDNDNDDSEPNPAVPSSAEDEGFVGEFMLNDDPDEKKRQRPVSFSKKLRRLSLGKNKIKPSEQNDGNDSDNDSVGLMSTGNSKSSGRSSRGRSSRRDQMREALESGSNSIRNIRSKSPSVLRRLRRRDSNDSCSTLMQRLGDDDDHDDDHEEADELAHSERVTRTTDHSERVTRTTDLGGDQPHQIVLTDTNLLTGDVEDDLSDDEDTVYSQFQPSLNLSLRAERSMFVKYNDSSDDDDGVIDPENNNGDPMVVVVTNNDFANSEASLDLSVRSEAAETESATDNVRKTASRSPKRQRGTLSRRQQHRANGMNGRLSVSPKRNKDSVAARPKRHSTSATTIPKRHSSVPKNALKSADAGTLLSPSEKRSSLTGTTSKQQREKSPKREKASKREKTLKREKSPKRVRDKKKERRKSTEELEVVEQQQ</sequence>
<feature type="region of interest" description="Disordered" evidence="1">
    <location>
        <begin position="315"/>
        <end position="470"/>
    </location>
</feature>
<accession>A0AAD2JH49</accession>
<feature type="compositionally biased region" description="Basic residues" evidence="1">
    <location>
        <begin position="333"/>
        <end position="342"/>
    </location>
</feature>
<keyword evidence="3" id="KW-1185">Reference proteome</keyword>
<feature type="compositionally biased region" description="Basic residues" evidence="1">
    <location>
        <begin position="90"/>
        <end position="102"/>
    </location>
</feature>
<feature type="compositionally biased region" description="Acidic residues" evidence="1">
    <location>
        <begin position="62"/>
        <end position="77"/>
    </location>
</feature>
<dbReference type="AlphaFoldDB" id="A0AAD2JH49"/>
<evidence type="ECO:0000256" key="1">
    <source>
        <dbReference type="SAM" id="MobiDB-lite"/>
    </source>
</evidence>
<organism evidence="2 3">
    <name type="scientific">Cylindrotheca closterium</name>
    <dbReference type="NCBI Taxonomy" id="2856"/>
    <lineage>
        <taxon>Eukaryota</taxon>
        <taxon>Sar</taxon>
        <taxon>Stramenopiles</taxon>
        <taxon>Ochrophyta</taxon>
        <taxon>Bacillariophyta</taxon>
        <taxon>Bacillariophyceae</taxon>
        <taxon>Bacillariophycidae</taxon>
        <taxon>Bacillariales</taxon>
        <taxon>Bacillariaceae</taxon>
        <taxon>Cylindrotheca</taxon>
    </lineage>
</organism>
<feature type="compositionally biased region" description="Basic and acidic residues" evidence="1">
    <location>
        <begin position="422"/>
        <end position="448"/>
    </location>
</feature>
<proteinExistence type="predicted"/>
<feature type="compositionally biased region" description="Acidic residues" evidence="1">
    <location>
        <begin position="186"/>
        <end position="198"/>
    </location>
</feature>
<dbReference type="EMBL" id="CAKOGP040001761">
    <property type="protein sequence ID" value="CAJ1950314.1"/>
    <property type="molecule type" value="Genomic_DNA"/>
</dbReference>
<evidence type="ECO:0000313" key="2">
    <source>
        <dbReference type="EMBL" id="CAJ1950314.1"/>
    </source>
</evidence>
<evidence type="ECO:0000313" key="3">
    <source>
        <dbReference type="Proteomes" id="UP001295423"/>
    </source>
</evidence>
<protein>
    <submittedName>
        <fullName evidence="2">Uncharacterized protein</fullName>
    </submittedName>
</protein>
<feature type="compositionally biased region" description="Basic and acidic residues" evidence="1">
    <location>
        <begin position="138"/>
        <end position="147"/>
    </location>
</feature>
<feature type="compositionally biased region" description="Low complexity" evidence="1">
    <location>
        <begin position="1"/>
        <end position="22"/>
    </location>
</feature>
<feature type="region of interest" description="Disordered" evidence="1">
    <location>
        <begin position="1"/>
        <end position="226"/>
    </location>
</feature>